<accession>A0A8K0WU67</accession>
<keyword evidence="3" id="KW-1185">Reference proteome</keyword>
<sequence length="179" mass="18551">MRFAVASTFVAAASAVPLLNLNLDISATLRKITGHAVQTVNEAPETVHLVWTNVKSTTTQSLSVLDGAGELVLAHTCGNRLVDGVFSSLPIDFSKVDENGLGTFIYGLAELPVVSEAVAGVNCIQQSGVDVAVVDCTVPLVRGLVLETVSNVNDIATCLTSDLPLIGSLPGLVNALNIL</sequence>
<dbReference type="Proteomes" id="UP000813444">
    <property type="component" value="Unassembled WGS sequence"/>
</dbReference>
<evidence type="ECO:0000256" key="1">
    <source>
        <dbReference type="SAM" id="SignalP"/>
    </source>
</evidence>
<feature type="signal peptide" evidence="1">
    <location>
        <begin position="1"/>
        <end position="15"/>
    </location>
</feature>
<gene>
    <name evidence="2" type="ORF">B0I35DRAFT_172766</name>
</gene>
<comment type="caution">
    <text evidence="2">The sequence shown here is derived from an EMBL/GenBank/DDBJ whole genome shotgun (WGS) entry which is preliminary data.</text>
</comment>
<evidence type="ECO:0000313" key="2">
    <source>
        <dbReference type="EMBL" id="KAH7324961.1"/>
    </source>
</evidence>
<reference evidence="2" key="1">
    <citation type="journal article" date="2021" name="Nat. Commun.">
        <title>Genetic determinants of endophytism in the Arabidopsis root mycobiome.</title>
        <authorList>
            <person name="Mesny F."/>
            <person name="Miyauchi S."/>
            <person name="Thiergart T."/>
            <person name="Pickel B."/>
            <person name="Atanasova L."/>
            <person name="Karlsson M."/>
            <person name="Huettel B."/>
            <person name="Barry K.W."/>
            <person name="Haridas S."/>
            <person name="Chen C."/>
            <person name="Bauer D."/>
            <person name="Andreopoulos W."/>
            <person name="Pangilinan J."/>
            <person name="LaButti K."/>
            <person name="Riley R."/>
            <person name="Lipzen A."/>
            <person name="Clum A."/>
            <person name="Drula E."/>
            <person name="Henrissat B."/>
            <person name="Kohler A."/>
            <person name="Grigoriev I.V."/>
            <person name="Martin F.M."/>
            <person name="Hacquard S."/>
        </authorList>
    </citation>
    <scope>NUCLEOTIDE SEQUENCE</scope>
    <source>
        <strain evidence="2">MPI-CAGE-CH-0235</strain>
    </source>
</reference>
<evidence type="ECO:0000313" key="3">
    <source>
        <dbReference type="Proteomes" id="UP000813444"/>
    </source>
</evidence>
<keyword evidence="1" id="KW-0732">Signal</keyword>
<organism evidence="2 3">
    <name type="scientific">Stachybotrys elegans</name>
    <dbReference type="NCBI Taxonomy" id="80388"/>
    <lineage>
        <taxon>Eukaryota</taxon>
        <taxon>Fungi</taxon>
        <taxon>Dikarya</taxon>
        <taxon>Ascomycota</taxon>
        <taxon>Pezizomycotina</taxon>
        <taxon>Sordariomycetes</taxon>
        <taxon>Hypocreomycetidae</taxon>
        <taxon>Hypocreales</taxon>
        <taxon>Stachybotryaceae</taxon>
        <taxon>Stachybotrys</taxon>
    </lineage>
</organism>
<proteinExistence type="predicted"/>
<dbReference type="EMBL" id="JAGPNK010000003">
    <property type="protein sequence ID" value="KAH7324961.1"/>
    <property type="molecule type" value="Genomic_DNA"/>
</dbReference>
<name>A0A8K0WU67_9HYPO</name>
<feature type="chain" id="PRO_5035469129" evidence="1">
    <location>
        <begin position="16"/>
        <end position="179"/>
    </location>
</feature>
<dbReference type="OrthoDB" id="5150437at2759"/>
<dbReference type="AlphaFoldDB" id="A0A8K0WU67"/>
<protein>
    <submittedName>
        <fullName evidence="2">Uncharacterized protein</fullName>
    </submittedName>
</protein>